<feature type="region of interest" description="Disordered" evidence="1">
    <location>
        <begin position="264"/>
        <end position="284"/>
    </location>
</feature>
<reference evidence="3 4" key="1">
    <citation type="submission" date="2016-11" db="EMBL/GenBank/DDBJ databases">
        <authorList>
            <person name="Jaros S."/>
            <person name="Januszkiewicz K."/>
            <person name="Wedrychowicz H."/>
        </authorList>
    </citation>
    <scope>NUCLEOTIDE SEQUENCE [LARGE SCALE GENOMIC DNA]</scope>
    <source>
        <strain evidence="3 4">DSM 16010</strain>
    </source>
</reference>
<dbReference type="InterPro" id="IPR029068">
    <property type="entry name" value="Glyas_Bleomycin-R_OHBP_Dase"/>
</dbReference>
<dbReference type="EMBL" id="FRCF01000018">
    <property type="protein sequence ID" value="SHM64999.1"/>
    <property type="molecule type" value="Genomic_DNA"/>
</dbReference>
<dbReference type="SUPFAM" id="SSF54593">
    <property type="entry name" value="Glyoxalase/Bleomycin resistance protein/Dihydroxybiphenyl dioxygenase"/>
    <property type="match status" value="1"/>
</dbReference>
<gene>
    <name evidence="3" type="ORF">SAMN02745189_02551</name>
</gene>
<evidence type="ECO:0000259" key="2">
    <source>
        <dbReference type="PROSITE" id="PS51819"/>
    </source>
</evidence>
<dbReference type="InterPro" id="IPR004360">
    <property type="entry name" value="Glyas_Fos-R_dOase_dom"/>
</dbReference>
<dbReference type="Gene3D" id="3.10.180.10">
    <property type="entry name" value="2,3-Dihydroxybiphenyl 1,2-Dioxygenase, domain 1"/>
    <property type="match status" value="2"/>
</dbReference>
<dbReference type="Pfam" id="PF00903">
    <property type="entry name" value="Glyoxalase"/>
    <property type="match status" value="2"/>
</dbReference>
<dbReference type="Proteomes" id="UP000184206">
    <property type="component" value="Unassembled WGS sequence"/>
</dbReference>
<dbReference type="PANTHER" id="PTHR36110">
    <property type="entry name" value="RING-CLEAVING DIOXYGENASE MHQE-RELATED"/>
    <property type="match status" value="1"/>
</dbReference>
<proteinExistence type="predicted"/>
<protein>
    <submittedName>
        <fullName evidence="3">Glyoxalase family protein</fullName>
    </submittedName>
</protein>
<feature type="domain" description="VOC" evidence="2">
    <location>
        <begin position="142"/>
        <end position="259"/>
    </location>
</feature>
<evidence type="ECO:0000256" key="1">
    <source>
        <dbReference type="SAM" id="MobiDB-lite"/>
    </source>
</evidence>
<organism evidence="3 4">
    <name type="scientific">Lacicoccus alkaliphilus DSM 16010</name>
    <dbReference type="NCBI Taxonomy" id="1123231"/>
    <lineage>
        <taxon>Bacteria</taxon>
        <taxon>Bacillati</taxon>
        <taxon>Bacillota</taxon>
        <taxon>Bacilli</taxon>
        <taxon>Bacillales</taxon>
        <taxon>Salinicoccaceae</taxon>
        <taxon>Lacicoccus</taxon>
    </lineage>
</organism>
<name>A0A1M7KJB4_9BACL</name>
<dbReference type="PROSITE" id="PS51819">
    <property type="entry name" value="VOC"/>
    <property type="match status" value="2"/>
</dbReference>
<feature type="domain" description="VOC" evidence="2">
    <location>
        <begin position="7"/>
        <end position="131"/>
    </location>
</feature>
<keyword evidence="4" id="KW-1185">Reference proteome</keyword>
<evidence type="ECO:0000313" key="3">
    <source>
        <dbReference type="EMBL" id="SHM64999.1"/>
    </source>
</evidence>
<dbReference type="AlphaFoldDB" id="A0A1M7KJB4"/>
<accession>A0A1M7KJB4</accession>
<dbReference type="InterPro" id="IPR052537">
    <property type="entry name" value="Extradiol_RC_dioxygenase"/>
</dbReference>
<sequence>MMEAIKRIHHITAIVGDPNENLRFYRDVLGQRLIKQTVNFDDPGVYHLYFADKDATPGTVITFFPWTNDNVGRKGSGQVGRIAYRVPAGSMDYWKKRLADNGVESTETEFFGAKTLEFPDGHGLDLAIVESAETADNNDILGFHGAELLSGNPEGTKDLLTGKMGLKALDIDDGNQHFETAGDEKHHIITSLPPQPHGRFGIGTVHHIAWSVPDMDTMKEWQAALRDDGFGVTEVRDRTYFRSIYTGEKGDIVFEFATNGPGFDVDEDPSELGTSLKLPEQYEHKRPEYEKTLPKLDI</sequence>
<dbReference type="PANTHER" id="PTHR36110:SF2">
    <property type="entry name" value="RING-CLEAVING DIOXYGENASE MHQE-RELATED"/>
    <property type="match status" value="1"/>
</dbReference>
<evidence type="ECO:0000313" key="4">
    <source>
        <dbReference type="Proteomes" id="UP000184206"/>
    </source>
</evidence>
<dbReference type="InterPro" id="IPR037523">
    <property type="entry name" value="VOC_core"/>
</dbReference>
<dbReference type="STRING" id="1123231.SAMN02745189_02551"/>